<protein>
    <recommendedName>
        <fullName evidence="4 5">Pyrroline-5-carboxylate reductase</fullName>
        <shortName evidence="4">P5C reductase</shortName>
        <shortName evidence="4">P5CR</shortName>
        <ecNumber evidence="4 5">1.5.1.2</ecNumber>
    </recommendedName>
    <alternativeName>
        <fullName evidence="4">PCA reductase</fullName>
    </alternativeName>
</protein>
<evidence type="ECO:0000256" key="4">
    <source>
        <dbReference type="HAMAP-Rule" id="MF_01925"/>
    </source>
</evidence>
<dbReference type="SUPFAM" id="SSF51735">
    <property type="entry name" value="NAD(P)-binding Rossmann-fold domains"/>
    <property type="match status" value="1"/>
</dbReference>
<dbReference type="InterPro" id="IPR036291">
    <property type="entry name" value="NAD(P)-bd_dom_sf"/>
</dbReference>
<evidence type="ECO:0000313" key="10">
    <source>
        <dbReference type="Proteomes" id="UP000037425"/>
    </source>
</evidence>
<reference evidence="10" key="1">
    <citation type="submission" date="2015-07" db="EMBL/GenBank/DDBJ databases">
        <title>Whole genome sequence of an Ensifer adhaerens strain isolated from a cave pool in the Wind Cave National Park.</title>
        <authorList>
            <person name="Eng W.W.H."/>
            <person name="Gan H.M."/>
            <person name="Barton H.A."/>
            <person name="Savka M.A."/>
        </authorList>
    </citation>
    <scope>NUCLEOTIDE SEQUENCE [LARGE SCALE GENOMIC DNA]</scope>
    <source>
        <strain evidence="10">SD006</strain>
    </source>
</reference>
<dbReference type="InterPro" id="IPR029036">
    <property type="entry name" value="P5CR_dimer"/>
</dbReference>
<dbReference type="PIRSF" id="PIRSF000193">
    <property type="entry name" value="Pyrrol-5-carb_rd"/>
    <property type="match status" value="1"/>
</dbReference>
<keyword evidence="4" id="KW-0963">Cytoplasm</keyword>
<evidence type="ECO:0000256" key="3">
    <source>
        <dbReference type="ARBA" id="ARBA00023002"/>
    </source>
</evidence>
<dbReference type="Gene3D" id="3.40.50.720">
    <property type="entry name" value="NAD(P)-binding Rossmann-like Domain"/>
    <property type="match status" value="1"/>
</dbReference>
<keyword evidence="4" id="KW-0028">Amino-acid biosynthesis</keyword>
<comment type="similarity">
    <text evidence="1 4">Belongs to the pyrroline-5-carboxylate reductase family.</text>
</comment>
<organism evidence="9 10">
    <name type="scientific">Ensifer adhaerens</name>
    <name type="common">Sinorhizobium morelense</name>
    <dbReference type="NCBI Taxonomy" id="106592"/>
    <lineage>
        <taxon>Bacteria</taxon>
        <taxon>Pseudomonadati</taxon>
        <taxon>Pseudomonadota</taxon>
        <taxon>Alphaproteobacteria</taxon>
        <taxon>Hyphomicrobiales</taxon>
        <taxon>Rhizobiaceae</taxon>
        <taxon>Sinorhizobium/Ensifer group</taxon>
        <taxon>Ensifer</taxon>
    </lineage>
</organism>
<dbReference type="AlphaFoldDB" id="A0A0L8C1V2"/>
<keyword evidence="3 4" id="KW-0560">Oxidoreductase</keyword>
<dbReference type="InterPro" id="IPR008927">
    <property type="entry name" value="6-PGluconate_DH-like_C_sf"/>
</dbReference>
<dbReference type="GO" id="GO:0004735">
    <property type="term" value="F:pyrroline-5-carboxylate reductase activity"/>
    <property type="evidence" value="ECO:0007669"/>
    <property type="project" value="UniProtKB-UniRule"/>
</dbReference>
<comment type="catalytic activity">
    <reaction evidence="4">
        <text>L-proline + NAD(+) = (S)-1-pyrroline-5-carboxylate + NADH + 2 H(+)</text>
        <dbReference type="Rhea" id="RHEA:14105"/>
        <dbReference type="ChEBI" id="CHEBI:15378"/>
        <dbReference type="ChEBI" id="CHEBI:17388"/>
        <dbReference type="ChEBI" id="CHEBI:57540"/>
        <dbReference type="ChEBI" id="CHEBI:57945"/>
        <dbReference type="ChEBI" id="CHEBI:60039"/>
        <dbReference type="EC" id="1.5.1.2"/>
    </reaction>
</comment>
<sequence>MEQSGDIVLVGCGNMGFALLEGWLERAGIPASRIHVVEPAEPLRGRAAARGATVYADASNLPEALQPRAVIVAVKPQIVGSMLAAYRRFSGAAVFVSIAAGVPISTFEATLGETAVVRAMPNMPASIGMGVIAAFGNTHIDDVRAAYVTDLLAAVGSVHWLAEERLVDAATAISGSGPAYLFHFIECLTDAGIAVGLPAETAHALAKQTVGGAAALAATSTFSPAELRQQVTSPNGTTAAALEVLMADSDLADLVKRAAVAAHRRALELAVAN</sequence>
<dbReference type="OrthoDB" id="9805754at2"/>
<dbReference type="HAMAP" id="MF_01925">
    <property type="entry name" value="P5C_reductase"/>
    <property type="match status" value="1"/>
</dbReference>
<dbReference type="GO" id="GO:0005737">
    <property type="term" value="C:cytoplasm"/>
    <property type="evidence" value="ECO:0007669"/>
    <property type="project" value="UniProtKB-SubCell"/>
</dbReference>
<evidence type="ECO:0000256" key="6">
    <source>
        <dbReference type="PIRSR" id="PIRSR000193-1"/>
    </source>
</evidence>
<dbReference type="Pfam" id="PF03807">
    <property type="entry name" value="F420_oxidored"/>
    <property type="match status" value="1"/>
</dbReference>
<feature type="domain" description="Pyrroline-5-carboxylate reductase catalytic N-terminal" evidence="7">
    <location>
        <begin position="7"/>
        <end position="101"/>
    </location>
</feature>
<evidence type="ECO:0000259" key="7">
    <source>
        <dbReference type="Pfam" id="PF03807"/>
    </source>
</evidence>
<dbReference type="EMBL" id="LGAP01000002">
    <property type="protein sequence ID" value="KOF20922.1"/>
    <property type="molecule type" value="Genomic_DNA"/>
</dbReference>
<dbReference type="UniPathway" id="UPA00098">
    <property type="reaction ID" value="UER00361"/>
</dbReference>
<evidence type="ECO:0000313" key="9">
    <source>
        <dbReference type="EMBL" id="KOF20922.1"/>
    </source>
</evidence>
<name>A0A0L8C1V2_ENSAD</name>
<comment type="subcellular location">
    <subcellularLocation>
        <location evidence="4">Cytoplasm</location>
    </subcellularLocation>
</comment>
<evidence type="ECO:0000256" key="2">
    <source>
        <dbReference type="ARBA" id="ARBA00022857"/>
    </source>
</evidence>
<proteinExistence type="inferred from homology"/>
<evidence type="ECO:0000259" key="8">
    <source>
        <dbReference type="Pfam" id="PF14748"/>
    </source>
</evidence>
<evidence type="ECO:0000256" key="1">
    <source>
        <dbReference type="ARBA" id="ARBA00005525"/>
    </source>
</evidence>
<evidence type="ECO:0000256" key="5">
    <source>
        <dbReference type="NCBIfam" id="TIGR00112"/>
    </source>
</evidence>
<comment type="function">
    <text evidence="4">Catalyzes the reduction of 1-pyrroline-5-carboxylate (PCA) to L-proline.</text>
</comment>
<feature type="binding site" evidence="6">
    <location>
        <position position="60"/>
    </location>
    <ligand>
        <name>NADPH</name>
        <dbReference type="ChEBI" id="CHEBI:57783"/>
    </ligand>
</feature>
<comment type="caution">
    <text evidence="9">The sequence shown here is derived from an EMBL/GenBank/DDBJ whole genome shotgun (WGS) entry which is preliminary data.</text>
</comment>
<dbReference type="GO" id="GO:0055129">
    <property type="term" value="P:L-proline biosynthetic process"/>
    <property type="evidence" value="ECO:0007669"/>
    <property type="project" value="UniProtKB-UniRule"/>
</dbReference>
<dbReference type="FunFam" id="1.10.3730.10:FF:000001">
    <property type="entry name" value="Pyrroline-5-carboxylate reductase"/>
    <property type="match status" value="1"/>
</dbReference>
<comment type="catalytic activity">
    <reaction evidence="4">
        <text>L-proline + NADP(+) = (S)-1-pyrroline-5-carboxylate + NADPH + 2 H(+)</text>
        <dbReference type="Rhea" id="RHEA:14109"/>
        <dbReference type="ChEBI" id="CHEBI:15378"/>
        <dbReference type="ChEBI" id="CHEBI:17388"/>
        <dbReference type="ChEBI" id="CHEBI:57783"/>
        <dbReference type="ChEBI" id="CHEBI:58349"/>
        <dbReference type="ChEBI" id="CHEBI:60039"/>
        <dbReference type="EC" id="1.5.1.2"/>
    </reaction>
</comment>
<dbReference type="Gene3D" id="1.10.3730.10">
    <property type="entry name" value="ProC C-terminal domain-like"/>
    <property type="match status" value="1"/>
</dbReference>
<dbReference type="InterPro" id="IPR000304">
    <property type="entry name" value="Pyrroline-COOH_reductase"/>
</dbReference>
<keyword evidence="2 4" id="KW-0521">NADP</keyword>
<dbReference type="SUPFAM" id="SSF48179">
    <property type="entry name" value="6-phosphogluconate dehydrogenase C-terminal domain-like"/>
    <property type="match status" value="1"/>
</dbReference>
<comment type="pathway">
    <text evidence="4">Amino-acid biosynthesis; L-proline biosynthesis; L-proline from L-glutamate 5-semialdehyde: step 1/1.</text>
</comment>
<gene>
    <name evidence="4" type="primary">proC</name>
    <name evidence="9" type="ORF">AC244_05755</name>
</gene>
<feature type="domain" description="Pyrroline-5-carboxylate reductase dimerisation" evidence="8">
    <location>
        <begin position="164"/>
        <end position="269"/>
    </location>
</feature>
<dbReference type="InterPro" id="IPR028939">
    <property type="entry name" value="P5C_Rdtase_cat_N"/>
</dbReference>
<accession>A0A0L8C1V2</accession>
<dbReference type="PANTHER" id="PTHR11645:SF0">
    <property type="entry name" value="PYRROLINE-5-CARBOXYLATE REDUCTASE 3"/>
    <property type="match status" value="1"/>
</dbReference>
<dbReference type="EC" id="1.5.1.2" evidence="4 5"/>
<dbReference type="Proteomes" id="UP000037425">
    <property type="component" value="Unassembled WGS sequence"/>
</dbReference>
<dbReference type="Pfam" id="PF14748">
    <property type="entry name" value="P5CR_dimer"/>
    <property type="match status" value="1"/>
</dbReference>
<dbReference type="PANTHER" id="PTHR11645">
    <property type="entry name" value="PYRROLINE-5-CARBOXYLATE REDUCTASE"/>
    <property type="match status" value="1"/>
</dbReference>
<keyword evidence="4" id="KW-0641">Proline biosynthesis</keyword>
<dbReference type="NCBIfam" id="TIGR00112">
    <property type="entry name" value="proC"/>
    <property type="match status" value="1"/>
</dbReference>
<dbReference type="PATRIC" id="fig|106592.7.peg.2788"/>
<dbReference type="RefSeq" id="WP_053247855.1">
    <property type="nucleotide sequence ID" value="NZ_LGAP01000002.1"/>
</dbReference>
<feature type="binding site" evidence="6">
    <location>
        <begin position="73"/>
        <end position="76"/>
    </location>
    <ligand>
        <name>NADP(+)</name>
        <dbReference type="ChEBI" id="CHEBI:58349"/>
    </ligand>
</feature>